<dbReference type="Proteomes" id="UP001383192">
    <property type="component" value="Unassembled WGS sequence"/>
</dbReference>
<keyword evidence="3" id="KW-1185">Reference proteome</keyword>
<accession>A0AAW0C5C8</accession>
<feature type="compositionally biased region" description="Polar residues" evidence="1">
    <location>
        <begin position="403"/>
        <end position="419"/>
    </location>
</feature>
<evidence type="ECO:0008006" key="4">
    <source>
        <dbReference type="Google" id="ProtNLM"/>
    </source>
</evidence>
<dbReference type="EMBL" id="JAYKXP010000057">
    <property type="protein sequence ID" value="KAK7034566.1"/>
    <property type="molecule type" value="Genomic_DNA"/>
</dbReference>
<evidence type="ECO:0000256" key="1">
    <source>
        <dbReference type="SAM" id="MobiDB-lite"/>
    </source>
</evidence>
<comment type="caution">
    <text evidence="2">The sequence shown here is derived from an EMBL/GenBank/DDBJ whole genome shotgun (WGS) entry which is preliminary data.</text>
</comment>
<feature type="region of interest" description="Disordered" evidence="1">
    <location>
        <begin position="397"/>
        <end position="419"/>
    </location>
</feature>
<feature type="region of interest" description="Disordered" evidence="1">
    <location>
        <begin position="103"/>
        <end position="127"/>
    </location>
</feature>
<evidence type="ECO:0000313" key="2">
    <source>
        <dbReference type="EMBL" id="KAK7034566.1"/>
    </source>
</evidence>
<proteinExistence type="predicted"/>
<name>A0AAW0C5C8_9AGAR</name>
<organism evidence="2 3">
    <name type="scientific">Paramarasmius palmivorus</name>
    <dbReference type="NCBI Taxonomy" id="297713"/>
    <lineage>
        <taxon>Eukaryota</taxon>
        <taxon>Fungi</taxon>
        <taxon>Dikarya</taxon>
        <taxon>Basidiomycota</taxon>
        <taxon>Agaricomycotina</taxon>
        <taxon>Agaricomycetes</taxon>
        <taxon>Agaricomycetidae</taxon>
        <taxon>Agaricales</taxon>
        <taxon>Marasmiineae</taxon>
        <taxon>Marasmiaceae</taxon>
        <taxon>Paramarasmius</taxon>
    </lineage>
</organism>
<dbReference type="AlphaFoldDB" id="A0AAW0C5C8"/>
<sequence length="419" mass="47329">MQSPNTTENSSPPSLPNELLAQIVCHALDFFPDCDHLCRRDLLSLLLTSKRIHAIVILNAPFHRISLNCWRADDGELCHHDPASIAFLIFLVQNAKHPLELDIDLSPSHSDSDTQSDEEGSTSPAELDDPTVPCLCLDIVLHRPWAELKITTCWGFNRICDLLDDVIPPLHIDSLTRFETGVSNGDGGDDFPRLLNLLAERQLRGTMSTATWGWYPLPQHVHIQSRLPFITTLILYSSTLAVLPVIACFPSLQSVQLNLSFGDWTLRPERRWSRGHVSLPDLRSLEFIITTEPTHHFHDLLQNLVLPRLRTLSIEWSAPESPTTSQFFFDGIRALIHQTSISLRTFTFHNFQTKSNYDSEEFADMLLSCQFALSGFQYHYRGFDLWYDEDSPSNGNWGPIPTWGTTDGNFDQPAPSGTG</sequence>
<gene>
    <name evidence="2" type="ORF">VNI00_012413</name>
</gene>
<evidence type="ECO:0000313" key="3">
    <source>
        <dbReference type="Proteomes" id="UP001383192"/>
    </source>
</evidence>
<protein>
    <recommendedName>
        <fullName evidence="4">F-box domain-containing protein</fullName>
    </recommendedName>
</protein>
<reference evidence="2 3" key="1">
    <citation type="submission" date="2024-01" db="EMBL/GenBank/DDBJ databases">
        <title>A draft genome for a cacao thread blight-causing isolate of Paramarasmius palmivorus.</title>
        <authorList>
            <person name="Baruah I.K."/>
            <person name="Bukari Y."/>
            <person name="Amoako-Attah I."/>
            <person name="Meinhardt L.W."/>
            <person name="Bailey B.A."/>
            <person name="Cohen S.P."/>
        </authorList>
    </citation>
    <scope>NUCLEOTIDE SEQUENCE [LARGE SCALE GENOMIC DNA]</scope>
    <source>
        <strain evidence="2 3">GH-12</strain>
    </source>
</reference>